<keyword evidence="11" id="KW-1185">Reference proteome</keyword>
<dbReference type="InterPro" id="IPR023393">
    <property type="entry name" value="START-like_dom_sf"/>
</dbReference>
<dbReference type="GO" id="GO:0005634">
    <property type="term" value="C:nucleus"/>
    <property type="evidence" value="ECO:0007669"/>
    <property type="project" value="UniProtKB-SubCell"/>
</dbReference>
<keyword evidence="6" id="KW-0675">Receptor</keyword>
<comment type="similarity">
    <text evidence="3">Belongs to the PYR/PYL/RCAR abscisic acid intracellular receptor family.</text>
</comment>
<keyword evidence="7" id="KW-0539">Nucleus</keyword>
<keyword evidence="5" id="KW-0938">Abscisic acid signaling pathway</keyword>
<dbReference type="EMBL" id="PYDT01000002">
    <property type="protein sequence ID" value="THU69489.1"/>
    <property type="molecule type" value="Genomic_DNA"/>
</dbReference>
<dbReference type="PANTHER" id="PTHR31213:SF6">
    <property type="entry name" value="ABSCISIC ACID RECEPTOR PYR1"/>
    <property type="match status" value="1"/>
</dbReference>
<dbReference type="GO" id="GO:0009738">
    <property type="term" value="P:abscisic acid-activated signaling pathway"/>
    <property type="evidence" value="ECO:0007669"/>
    <property type="project" value="UniProtKB-KW"/>
</dbReference>
<dbReference type="AlphaFoldDB" id="A0A4S8K3W3"/>
<evidence type="ECO:0000256" key="9">
    <source>
        <dbReference type="SAM" id="MobiDB-lite"/>
    </source>
</evidence>
<dbReference type="InterPro" id="IPR050279">
    <property type="entry name" value="Plant_def-hormone_signal"/>
</dbReference>
<accession>A0A4S8K3W3</accession>
<dbReference type="STRING" id="52838.A0A4S8K3W3"/>
<organism evidence="10 11">
    <name type="scientific">Musa balbisiana</name>
    <name type="common">Banana</name>
    <dbReference type="NCBI Taxonomy" id="52838"/>
    <lineage>
        <taxon>Eukaryota</taxon>
        <taxon>Viridiplantae</taxon>
        <taxon>Streptophyta</taxon>
        <taxon>Embryophyta</taxon>
        <taxon>Tracheophyta</taxon>
        <taxon>Spermatophyta</taxon>
        <taxon>Magnoliopsida</taxon>
        <taxon>Liliopsida</taxon>
        <taxon>Zingiberales</taxon>
        <taxon>Musaceae</taxon>
        <taxon>Musa</taxon>
    </lineage>
</organism>
<evidence type="ECO:0000256" key="6">
    <source>
        <dbReference type="ARBA" id="ARBA00023170"/>
    </source>
</evidence>
<evidence type="ECO:0000256" key="7">
    <source>
        <dbReference type="ARBA" id="ARBA00023242"/>
    </source>
</evidence>
<dbReference type="GO" id="GO:0005737">
    <property type="term" value="C:cytoplasm"/>
    <property type="evidence" value="ECO:0007669"/>
    <property type="project" value="UniProtKB-SubCell"/>
</dbReference>
<evidence type="ECO:0000256" key="8">
    <source>
        <dbReference type="ARBA" id="ARBA00023272"/>
    </source>
</evidence>
<protein>
    <submittedName>
        <fullName evidence="10">Uncharacterized protein</fullName>
    </submittedName>
</protein>
<gene>
    <name evidence="10" type="ORF">C4D60_Mb08t14950</name>
</gene>
<reference evidence="10 11" key="1">
    <citation type="journal article" date="2019" name="Nat. Plants">
        <title>Genome sequencing of Musa balbisiana reveals subgenome evolution and function divergence in polyploid bananas.</title>
        <authorList>
            <person name="Yao X."/>
        </authorList>
    </citation>
    <scope>NUCLEOTIDE SEQUENCE [LARGE SCALE GENOMIC DNA]</scope>
    <source>
        <strain evidence="11">cv. DH-PKW</strain>
        <tissue evidence="10">Leaves</tissue>
    </source>
</reference>
<evidence type="ECO:0000256" key="5">
    <source>
        <dbReference type="ARBA" id="ARBA00022682"/>
    </source>
</evidence>
<keyword evidence="4" id="KW-0963">Cytoplasm</keyword>
<dbReference type="Gene3D" id="3.30.530.20">
    <property type="match status" value="1"/>
</dbReference>
<evidence type="ECO:0000256" key="4">
    <source>
        <dbReference type="ARBA" id="ARBA00022490"/>
    </source>
</evidence>
<evidence type="ECO:0000256" key="1">
    <source>
        <dbReference type="ARBA" id="ARBA00004123"/>
    </source>
</evidence>
<sequence length="237" mass="25754">MAASVPVFMYPKPLHPLYFQLNQTTKNNSTMQAGEGVTTRSPAAEGGAPAGLTAEEYAGLRSAIETHHRYDVGPGQCSSILAQRIRAPAATVWSVVRRFDRPQIYKHFIRSCVLKDGSDAGGELRPGCLREVSIITGLPASTSTERLDLIDDGRRVLGFTIVGGEHRLRNYRSVTTVDELPAGEGGEPWTVVLESYVVDVPEGNTVDDTKLFADTVVRLNLQKLASVTEAATRSEKK</sequence>
<evidence type="ECO:0000256" key="3">
    <source>
        <dbReference type="ARBA" id="ARBA00008594"/>
    </source>
</evidence>
<dbReference type="PANTHER" id="PTHR31213">
    <property type="entry name" value="OS08G0374000 PROTEIN-RELATED"/>
    <property type="match status" value="1"/>
</dbReference>
<comment type="subcellular location">
    <subcellularLocation>
        <location evidence="2">Cytoplasm</location>
    </subcellularLocation>
    <subcellularLocation>
        <location evidence="1">Nucleus</location>
    </subcellularLocation>
</comment>
<dbReference type="InterPro" id="IPR019587">
    <property type="entry name" value="Polyketide_cyclase/dehydratase"/>
</dbReference>
<dbReference type="GO" id="GO:0010427">
    <property type="term" value="F:abscisic acid binding"/>
    <property type="evidence" value="ECO:0007669"/>
    <property type="project" value="TreeGrafter"/>
</dbReference>
<name>A0A4S8K3W3_MUSBA</name>
<dbReference type="SUPFAM" id="SSF55961">
    <property type="entry name" value="Bet v1-like"/>
    <property type="match status" value="1"/>
</dbReference>
<dbReference type="Proteomes" id="UP000317650">
    <property type="component" value="Chromosome 8"/>
</dbReference>
<evidence type="ECO:0000313" key="11">
    <source>
        <dbReference type="Proteomes" id="UP000317650"/>
    </source>
</evidence>
<comment type="caution">
    <text evidence="10">The sequence shown here is derived from an EMBL/GenBank/DDBJ whole genome shotgun (WGS) entry which is preliminary data.</text>
</comment>
<dbReference type="CDD" id="cd07821">
    <property type="entry name" value="PYR_PYL_RCAR_like"/>
    <property type="match status" value="1"/>
</dbReference>
<evidence type="ECO:0000256" key="2">
    <source>
        <dbReference type="ARBA" id="ARBA00004496"/>
    </source>
</evidence>
<keyword evidence="8" id="KW-0650">Protein phosphatase inhibitor</keyword>
<dbReference type="GO" id="GO:0004864">
    <property type="term" value="F:protein phosphatase inhibitor activity"/>
    <property type="evidence" value="ECO:0007669"/>
    <property type="project" value="UniProtKB-KW"/>
</dbReference>
<dbReference type="Pfam" id="PF10604">
    <property type="entry name" value="Polyketide_cyc2"/>
    <property type="match status" value="1"/>
</dbReference>
<evidence type="ECO:0000313" key="10">
    <source>
        <dbReference type="EMBL" id="THU69489.1"/>
    </source>
</evidence>
<proteinExistence type="inferred from homology"/>
<feature type="region of interest" description="Disordered" evidence="9">
    <location>
        <begin position="30"/>
        <end position="49"/>
    </location>
</feature>
<dbReference type="GO" id="GO:0038023">
    <property type="term" value="F:signaling receptor activity"/>
    <property type="evidence" value="ECO:0007669"/>
    <property type="project" value="TreeGrafter"/>
</dbReference>